<evidence type="ECO:0000313" key="1">
    <source>
        <dbReference type="EMBL" id="GAI99557.1"/>
    </source>
</evidence>
<gene>
    <name evidence="1" type="ORF">S12H4_39349</name>
</gene>
<protein>
    <submittedName>
        <fullName evidence="1">Uncharacterized protein</fullName>
    </submittedName>
</protein>
<sequence length="82" mass="9110">MEHFELRCLCDYLHTGAQAVNVWARPTPAAVFGELEADERGEVIFAEIWSPVTAPGVEEELKKVIIVLDGEEYGKYVSLSVS</sequence>
<comment type="caution">
    <text evidence="1">The sequence shown here is derived from an EMBL/GenBank/DDBJ whole genome shotgun (WGS) entry which is preliminary data.</text>
</comment>
<feature type="non-terminal residue" evidence="1">
    <location>
        <position position="82"/>
    </location>
</feature>
<accession>X1T2M4</accession>
<reference evidence="1" key="1">
    <citation type="journal article" date="2014" name="Front. Microbiol.">
        <title>High frequency of phylogenetically diverse reductive dehalogenase-homologous genes in deep subseafloor sedimentary metagenomes.</title>
        <authorList>
            <person name="Kawai M."/>
            <person name="Futagami T."/>
            <person name="Toyoda A."/>
            <person name="Takaki Y."/>
            <person name="Nishi S."/>
            <person name="Hori S."/>
            <person name="Arai W."/>
            <person name="Tsubouchi T."/>
            <person name="Morono Y."/>
            <person name="Uchiyama I."/>
            <person name="Ito T."/>
            <person name="Fujiyama A."/>
            <person name="Inagaki F."/>
            <person name="Takami H."/>
        </authorList>
    </citation>
    <scope>NUCLEOTIDE SEQUENCE</scope>
    <source>
        <strain evidence="1">Expedition CK06-06</strain>
    </source>
</reference>
<dbReference type="AlphaFoldDB" id="X1T2M4"/>
<dbReference type="EMBL" id="BARW01023770">
    <property type="protein sequence ID" value="GAI99557.1"/>
    <property type="molecule type" value="Genomic_DNA"/>
</dbReference>
<proteinExistence type="predicted"/>
<name>X1T2M4_9ZZZZ</name>
<organism evidence="1">
    <name type="scientific">marine sediment metagenome</name>
    <dbReference type="NCBI Taxonomy" id="412755"/>
    <lineage>
        <taxon>unclassified sequences</taxon>
        <taxon>metagenomes</taxon>
        <taxon>ecological metagenomes</taxon>
    </lineage>
</organism>